<feature type="binding site" evidence="9">
    <location>
        <position position="201"/>
    </location>
    <ligand>
        <name>Zn(2+)</name>
        <dbReference type="ChEBI" id="CHEBI:29105"/>
        <label>1</label>
    </ligand>
</feature>
<feature type="region of interest" description="Disordered" evidence="12">
    <location>
        <begin position="112"/>
        <end position="194"/>
    </location>
</feature>
<dbReference type="GO" id="GO:0006355">
    <property type="term" value="P:regulation of DNA-templated transcription"/>
    <property type="evidence" value="ECO:0007669"/>
    <property type="project" value="TreeGrafter"/>
</dbReference>
<evidence type="ECO:0000256" key="11">
    <source>
        <dbReference type="RuleBase" id="RU361213"/>
    </source>
</evidence>
<dbReference type="eggNOG" id="KOG1973">
    <property type="taxonomic scope" value="Eukaryota"/>
</dbReference>
<gene>
    <name evidence="14" type="ORF">TAPDE_003078</name>
</gene>
<feature type="binding site" evidence="9">
    <location>
        <position position="228"/>
    </location>
    <ligand>
        <name>Zn(2+)</name>
        <dbReference type="ChEBI" id="CHEBI:29105"/>
        <label>1</label>
    </ligand>
</feature>
<dbReference type="Gene3D" id="6.10.140.1740">
    <property type="match status" value="1"/>
</dbReference>
<feature type="compositionally biased region" description="Pro residues" evidence="12">
    <location>
        <begin position="174"/>
        <end position="184"/>
    </location>
</feature>
<comment type="similarity">
    <text evidence="2 11">Belongs to the ING family.</text>
</comment>
<sequence>MSEDAAYLVFDSLDNLPSELQNLYEDIRVIDVRATDSIKKIKTRDGQLGKFIKTNGSLEKNPKEEVYYPKIRADFGKTLERSYEKEELAKKALELLDRTLRKLDEETRKVVALERSGGSSGPSGASTPVHDRSPAVRDSAHLMPGQNTPLKNHKRARSSVSTRPAIPSGLGGPPLLPNGYPAPPATGGSDEEAGEDTTTYCFCEQVSYGEMVACDNDSCQREWFHYGCVGLKEPPIGKWYCSECTDKKA</sequence>
<dbReference type="InterPro" id="IPR001965">
    <property type="entry name" value="Znf_PHD"/>
</dbReference>
<keyword evidence="7 11" id="KW-0539">Nucleus</keyword>
<dbReference type="CDD" id="cd15505">
    <property type="entry name" value="PHD_ING"/>
    <property type="match status" value="1"/>
</dbReference>
<evidence type="ECO:0000259" key="13">
    <source>
        <dbReference type="PROSITE" id="PS50016"/>
    </source>
</evidence>
<dbReference type="STRING" id="1097556.R4XHM8"/>
<proteinExistence type="inferred from homology"/>
<dbReference type="PANTHER" id="PTHR10333:SF42">
    <property type="entry name" value="INHIBITOR OF GROWTH PROTEIN 5"/>
    <property type="match status" value="1"/>
</dbReference>
<evidence type="ECO:0000313" key="14">
    <source>
        <dbReference type="EMBL" id="CCG82922.1"/>
    </source>
</evidence>
<keyword evidence="3 9" id="KW-0479">Metal-binding</keyword>
<feature type="binding site" evidence="9">
    <location>
        <position position="219"/>
    </location>
    <ligand>
        <name>Zn(2+)</name>
        <dbReference type="ChEBI" id="CHEBI:29105"/>
        <label>2</label>
    </ligand>
</feature>
<dbReference type="PANTHER" id="PTHR10333">
    <property type="entry name" value="INHIBITOR OF GROWTH PROTEIN"/>
    <property type="match status" value="1"/>
</dbReference>
<dbReference type="GO" id="GO:0008270">
    <property type="term" value="F:zinc ion binding"/>
    <property type="evidence" value="ECO:0007669"/>
    <property type="project" value="UniProtKB-KW"/>
</dbReference>
<feature type="binding site" evidence="9">
    <location>
        <position position="241"/>
    </location>
    <ligand>
        <name>Zn(2+)</name>
        <dbReference type="ChEBI" id="CHEBI:29105"/>
        <label>2</label>
    </ligand>
</feature>
<dbReference type="SMART" id="SM00249">
    <property type="entry name" value="PHD"/>
    <property type="match status" value="1"/>
</dbReference>
<evidence type="ECO:0000256" key="9">
    <source>
        <dbReference type="PIRSR" id="PIRSR628651-51"/>
    </source>
</evidence>
<evidence type="ECO:0000256" key="6">
    <source>
        <dbReference type="ARBA" id="ARBA00022853"/>
    </source>
</evidence>
<protein>
    <recommendedName>
        <fullName evidence="11">Chromatin modification-related protein</fullName>
    </recommendedName>
</protein>
<evidence type="ECO:0000313" key="15">
    <source>
        <dbReference type="Proteomes" id="UP000013776"/>
    </source>
</evidence>
<dbReference type="InterPro" id="IPR028651">
    <property type="entry name" value="ING_fam"/>
</dbReference>
<keyword evidence="5 9" id="KW-0862">Zinc</keyword>
<reference evidence="14 15" key="1">
    <citation type="journal article" date="2013" name="MBio">
        <title>Genome sequencing of the plant pathogen Taphrina deformans, the causal agent of peach leaf curl.</title>
        <authorList>
            <person name="Cisse O.H."/>
            <person name="Almeida J.M.G.C.F."/>
            <person name="Fonseca A."/>
            <person name="Kumar A.A."/>
            <person name="Salojaervi J."/>
            <person name="Overmyer K."/>
            <person name="Hauser P.M."/>
            <person name="Pagni M."/>
        </authorList>
    </citation>
    <scope>NUCLEOTIDE SEQUENCE [LARGE SCALE GENOMIC DNA]</scope>
    <source>
        <strain evidence="15">PYCC 5710 / ATCC 11124 / CBS 356.35 / IMI 108563 / JCM 9778 / NBRC 8474</strain>
    </source>
</reference>
<feature type="domain" description="PHD-type" evidence="13">
    <location>
        <begin position="198"/>
        <end position="247"/>
    </location>
</feature>
<dbReference type="InterPro" id="IPR019787">
    <property type="entry name" value="Znf_PHD-finger"/>
</dbReference>
<feature type="site" description="Histone H3K4me3 binding" evidence="8">
    <location>
        <position position="215"/>
    </location>
</feature>
<comment type="subcellular location">
    <subcellularLocation>
        <location evidence="1 11">Nucleus</location>
    </subcellularLocation>
</comment>
<dbReference type="PROSITE" id="PS01359">
    <property type="entry name" value="ZF_PHD_1"/>
    <property type="match status" value="1"/>
</dbReference>
<feature type="site" description="Histone H3K4me3 binding" evidence="8">
    <location>
        <position position="223"/>
    </location>
</feature>
<evidence type="ECO:0000256" key="2">
    <source>
        <dbReference type="ARBA" id="ARBA00010210"/>
    </source>
</evidence>
<dbReference type="GO" id="GO:0006281">
    <property type="term" value="P:DNA repair"/>
    <property type="evidence" value="ECO:0007669"/>
    <property type="project" value="UniProtKB-KW"/>
</dbReference>
<dbReference type="GO" id="GO:0051321">
    <property type="term" value="P:meiotic cell cycle"/>
    <property type="evidence" value="ECO:0007669"/>
    <property type="project" value="UniProtKB-KW"/>
</dbReference>
<evidence type="ECO:0000256" key="12">
    <source>
        <dbReference type="SAM" id="MobiDB-lite"/>
    </source>
</evidence>
<dbReference type="Gene3D" id="3.30.40.10">
    <property type="entry name" value="Zinc/RING finger domain, C3HC4 (zinc finger)"/>
    <property type="match status" value="1"/>
</dbReference>
<dbReference type="VEuPathDB" id="FungiDB:TAPDE_003078"/>
<evidence type="ECO:0000256" key="1">
    <source>
        <dbReference type="ARBA" id="ARBA00004123"/>
    </source>
</evidence>
<dbReference type="Proteomes" id="UP000013776">
    <property type="component" value="Unassembled WGS sequence"/>
</dbReference>
<evidence type="ECO:0000256" key="7">
    <source>
        <dbReference type="ARBA" id="ARBA00023242"/>
    </source>
</evidence>
<keyword evidence="15" id="KW-1185">Reference proteome</keyword>
<evidence type="ECO:0000256" key="10">
    <source>
        <dbReference type="PROSITE-ProRule" id="PRU00146"/>
    </source>
</evidence>
<dbReference type="GO" id="GO:0035267">
    <property type="term" value="C:NuA4 histone acetyltransferase complex"/>
    <property type="evidence" value="ECO:0007669"/>
    <property type="project" value="TreeGrafter"/>
</dbReference>
<comment type="domain">
    <text evidence="11">The PHD-type zinc finger mediates the binding to H3K4me3.</text>
</comment>
<dbReference type="InterPro" id="IPR011011">
    <property type="entry name" value="Znf_FYVE_PHD"/>
</dbReference>
<feature type="site" description="Histone H3K4me3 binding" evidence="8">
    <location>
        <position position="211"/>
    </location>
</feature>
<evidence type="ECO:0000256" key="8">
    <source>
        <dbReference type="PIRSR" id="PIRSR628651-50"/>
    </source>
</evidence>
<keyword evidence="4 10" id="KW-0863">Zinc-finger</keyword>
<dbReference type="CDD" id="cd16858">
    <property type="entry name" value="ING_ING3_Yng2p"/>
    <property type="match status" value="1"/>
</dbReference>
<evidence type="ECO:0000256" key="5">
    <source>
        <dbReference type="ARBA" id="ARBA00022833"/>
    </source>
</evidence>
<name>R4XHM8_TAPDE</name>
<evidence type="ECO:0000256" key="4">
    <source>
        <dbReference type="ARBA" id="ARBA00022771"/>
    </source>
</evidence>
<dbReference type="InterPro" id="IPR024610">
    <property type="entry name" value="ING_N_histone-binding"/>
</dbReference>
<evidence type="ECO:0000256" key="3">
    <source>
        <dbReference type="ARBA" id="ARBA00022723"/>
    </source>
</evidence>
<dbReference type="GO" id="GO:0005634">
    <property type="term" value="C:nucleus"/>
    <property type="evidence" value="ECO:0007669"/>
    <property type="project" value="UniProtKB-SubCell"/>
</dbReference>
<feature type="binding site" evidence="9">
    <location>
        <position position="244"/>
    </location>
    <ligand>
        <name>Zn(2+)</name>
        <dbReference type="ChEBI" id="CHEBI:29105"/>
        <label>2</label>
    </ligand>
</feature>
<organism evidence="14 15">
    <name type="scientific">Taphrina deformans (strain PYCC 5710 / ATCC 11124 / CBS 356.35 / IMI 108563 / JCM 9778 / NBRC 8474)</name>
    <name type="common">Peach leaf curl fungus</name>
    <name type="synonym">Lalaria deformans</name>
    <dbReference type="NCBI Taxonomy" id="1097556"/>
    <lineage>
        <taxon>Eukaryota</taxon>
        <taxon>Fungi</taxon>
        <taxon>Dikarya</taxon>
        <taxon>Ascomycota</taxon>
        <taxon>Taphrinomycotina</taxon>
        <taxon>Taphrinomycetes</taxon>
        <taxon>Taphrinales</taxon>
        <taxon>Taphrinaceae</taxon>
        <taxon>Taphrina</taxon>
    </lineage>
</organism>
<comment type="caution">
    <text evidence="14">The sequence shown here is derived from an EMBL/GenBank/DDBJ whole genome shotgun (WGS) entry which is preliminary data.</text>
</comment>
<dbReference type="InterPro" id="IPR019786">
    <property type="entry name" value="Zinc_finger_PHD-type_CS"/>
</dbReference>
<dbReference type="GO" id="GO:0006325">
    <property type="term" value="P:chromatin organization"/>
    <property type="evidence" value="ECO:0007669"/>
    <property type="project" value="UniProtKB-KW"/>
</dbReference>
<dbReference type="SMART" id="SM01408">
    <property type="entry name" value="ING"/>
    <property type="match status" value="1"/>
</dbReference>
<feature type="compositionally biased region" description="Basic and acidic residues" evidence="12">
    <location>
        <begin position="129"/>
        <end position="140"/>
    </location>
</feature>
<feature type="binding site" evidence="9">
    <location>
        <position position="203"/>
    </location>
    <ligand>
        <name>Zn(2+)</name>
        <dbReference type="ChEBI" id="CHEBI:29105"/>
        <label>1</label>
    </ligand>
</feature>
<feature type="binding site" evidence="9">
    <location>
        <position position="225"/>
    </location>
    <ligand>
        <name>Zn(2+)</name>
        <dbReference type="ChEBI" id="CHEBI:29105"/>
        <label>1</label>
    </ligand>
</feature>
<accession>R4XHM8</accession>
<feature type="binding site" evidence="9">
    <location>
        <position position="214"/>
    </location>
    <ligand>
        <name>Zn(2+)</name>
        <dbReference type="ChEBI" id="CHEBI:29105"/>
        <label>2</label>
    </ligand>
</feature>
<keyword evidence="6 11" id="KW-0156">Chromatin regulator</keyword>
<comment type="function">
    <text evidence="11">Component of an histone acetyltransferase complex.</text>
</comment>
<dbReference type="EMBL" id="CAHR02000108">
    <property type="protein sequence ID" value="CCG82922.1"/>
    <property type="molecule type" value="Genomic_DNA"/>
</dbReference>
<comment type="subunit">
    <text evidence="11">Component of an histone acetyltransferase complex. Interacts with H3K4me3 and to a lesser extent with H3K4me2.</text>
</comment>
<dbReference type="InterPro" id="IPR013083">
    <property type="entry name" value="Znf_RING/FYVE/PHD"/>
</dbReference>
<dbReference type="Pfam" id="PF12998">
    <property type="entry name" value="ING"/>
    <property type="match status" value="1"/>
</dbReference>
<dbReference type="SUPFAM" id="SSF57903">
    <property type="entry name" value="FYVE/PHD zinc finger"/>
    <property type="match status" value="1"/>
</dbReference>
<dbReference type="OrthoDB" id="5411773at2759"/>
<dbReference type="AlphaFoldDB" id="R4XHM8"/>
<dbReference type="PROSITE" id="PS50016">
    <property type="entry name" value="ZF_PHD_2"/>
    <property type="match status" value="1"/>
</dbReference>
<feature type="site" description="Histone H3K4me3 binding" evidence="8">
    <location>
        <position position="200"/>
    </location>
</feature>